<evidence type="ECO:0000313" key="16">
    <source>
        <dbReference type="Proteomes" id="UP000320496"/>
    </source>
</evidence>
<dbReference type="Proteomes" id="UP000320496">
    <property type="component" value="Chromosome"/>
</dbReference>
<dbReference type="InterPro" id="IPR004358">
    <property type="entry name" value="Sig_transdc_His_kin-like_C"/>
</dbReference>
<dbReference type="PANTHER" id="PTHR45453:SF1">
    <property type="entry name" value="PHOSPHATE REGULON SENSOR PROTEIN PHOR"/>
    <property type="match status" value="1"/>
</dbReference>
<dbReference type="SUPFAM" id="SSF47384">
    <property type="entry name" value="Homodimeric domain of signal transducing histidine kinase"/>
    <property type="match status" value="1"/>
</dbReference>
<dbReference type="Gene3D" id="3.30.450.20">
    <property type="entry name" value="PAS domain"/>
    <property type="match status" value="1"/>
</dbReference>
<dbReference type="CDD" id="cd00130">
    <property type="entry name" value="PAS"/>
    <property type="match status" value="1"/>
</dbReference>
<keyword evidence="9" id="KW-0067">ATP-binding</keyword>
<reference evidence="15 16" key="1">
    <citation type="submission" date="2019-02" db="EMBL/GenBank/DDBJ databases">
        <title>Deep-cultivation of Planctomycetes and their phenomic and genomic characterization uncovers novel biology.</title>
        <authorList>
            <person name="Wiegand S."/>
            <person name="Jogler M."/>
            <person name="Boedeker C."/>
            <person name="Pinto D."/>
            <person name="Vollmers J."/>
            <person name="Rivas-Marin E."/>
            <person name="Kohn T."/>
            <person name="Peeters S.H."/>
            <person name="Heuer A."/>
            <person name="Rast P."/>
            <person name="Oberbeckmann S."/>
            <person name="Bunk B."/>
            <person name="Jeske O."/>
            <person name="Meyerdierks A."/>
            <person name="Storesund J.E."/>
            <person name="Kallscheuer N."/>
            <person name="Luecker S."/>
            <person name="Lage O.M."/>
            <person name="Pohl T."/>
            <person name="Merkel B.J."/>
            <person name="Hornburger P."/>
            <person name="Mueller R.-W."/>
            <person name="Bruemmer F."/>
            <person name="Labrenz M."/>
            <person name="Spormann A.M."/>
            <person name="Op den Camp H."/>
            <person name="Overmann J."/>
            <person name="Amann R."/>
            <person name="Jetten M.S.M."/>
            <person name="Mascher T."/>
            <person name="Medema M.H."/>
            <person name="Devos D.P."/>
            <person name="Kaster A.-K."/>
            <person name="Ovreas L."/>
            <person name="Rohde M."/>
            <person name="Galperin M.Y."/>
            <person name="Jogler C."/>
        </authorList>
    </citation>
    <scope>NUCLEOTIDE SEQUENCE [LARGE SCALE GENOMIC DNA]</scope>
    <source>
        <strain evidence="15 16">Mal4</strain>
    </source>
</reference>
<keyword evidence="8" id="KW-0418">Kinase</keyword>
<gene>
    <name evidence="15" type="primary">phoR</name>
    <name evidence="15" type="ORF">Mal4_14660</name>
</gene>
<keyword evidence="10" id="KW-0902">Two-component regulatory system</keyword>
<dbReference type="FunFam" id="3.30.565.10:FF:000023">
    <property type="entry name" value="PAS domain-containing sensor histidine kinase"/>
    <property type="match status" value="1"/>
</dbReference>
<name>A0A517Z3W6_9PLAN</name>
<evidence type="ECO:0000256" key="7">
    <source>
        <dbReference type="ARBA" id="ARBA00022741"/>
    </source>
</evidence>
<evidence type="ECO:0000256" key="1">
    <source>
        <dbReference type="ARBA" id="ARBA00000085"/>
    </source>
</evidence>
<keyword evidence="13" id="KW-0812">Transmembrane</keyword>
<accession>A0A517Z3W6</accession>
<feature type="domain" description="Histidine kinase" evidence="14">
    <location>
        <begin position="245"/>
        <end position="463"/>
    </location>
</feature>
<feature type="transmembrane region" description="Helical" evidence="13">
    <location>
        <begin position="12"/>
        <end position="32"/>
    </location>
</feature>
<dbReference type="CDD" id="cd00075">
    <property type="entry name" value="HATPase"/>
    <property type="match status" value="1"/>
</dbReference>
<dbReference type="SMART" id="SM00091">
    <property type="entry name" value="PAS"/>
    <property type="match status" value="1"/>
</dbReference>
<dbReference type="InterPro" id="IPR013656">
    <property type="entry name" value="PAS_4"/>
</dbReference>
<dbReference type="KEGG" id="mri:Mal4_14660"/>
<keyword evidence="13" id="KW-1133">Transmembrane helix</keyword>
<dbReference type="PRINTS" id="PR00344">
    <property type="entry name" value="BCTRLSENSOR"/>
</dbReference>
<dbReference type="OrthoDB" id="9813151at2"/>
<keyword evidence="5" id="KW-0597">Phosphoprotein</keyword>
<dbReference type="FunFam" id="1.10.287.130:FF:000008">
    <property type="entry name" value="Two-component sensor histidine kinase"/>
    <property type="match status" value="1"/>
</dbReference>
<dbReference type="PANTHER" id="PTHR45453">
    <property type="entry name" value="PHOSPHATE REGULON SENSOR PROTEIN PHOR"/>
    <property type="match status" value="1"/>
</dbReference>
<dbReference type="SMART" id="SM00388">
    <property type="entry name" value="HisKA"/>
    <property type="match status" value="1"/>
</dbReference>
<dbReference type="RefSeq" id="WP_145367910.1">
    <property type="nucleotide sequence ID" value="NZ_CP036275.1"/>
</dbReference>
<dbReference type="GO" id="GO:0016036">
    <property type="term" value="P:cellular response to phosphate starvation"/>
    <property type="evidence" value="ECO:0007669"/>
    <property type="project" value="TreeGrafter"/>
</dbReference>
<dbReference type="SUPFAM" id="SSF55874">
    <property type="entry name" value="ATPase domain of HSP90 chaperone/DNA topoisomerase II/histidine kinase"/>
    <property type="match status" value="1"/>
</dbReference>
<dbReference type="InterPro" id="IPR035965">
    <property type="entry name" value="PAS-like_dom_sf"/>
</dbReference>
<dbReference type="InterPro" id="IPR036890">
    <property type="entry name" value="HATPase_C_sf"/>
</dbReference>
<dbReference type="InterPro" id="IPR005467">
    <property type="entry name" value="His_kinase_dom"/>
</dbReference>
<dbReference type="GO" id="GO:0005886">
    <property type="term" value="C:plasma membrane"/>
    <property type="evidence" value="ECO:0007669"/>
    <property type="project" value="UniProtKB-SubCell"/>
</dbReference>
<evidence type="ECO:0000256" key="2">
    <source>
        <dbReference type="ARBA" id="ARBA00004236"/>
    </source>
</evidence>
<feature type="transmembrane region" description="Helical" evidence="13">
    <location>
        <begin position="38"/>
        <end position="58"/>
    </location>
</feature>
<proteinExistence type="predicted"/>
<dbReference type="AlphaFoldDB" id="A0A517Z3W6"/>
<keyword evidence="11 13" id="KW-0472">Membrane</keyword>
<evidence type="ECO:0000256" key="11">
    <source>
        <dbReference type="ARBA" id="ARBA00023136"/>
    </source>
</evidence>
<evidence type="ECO:0000256" key="6">
    <source>
        <dbReference type="ARBA" id="ARBA00022679"/>
    </source>
</evidence>
<evidence type="ECO:0000259" key="14">
    <source>
        <dbReference type="PROSITE" id="PS50109"/>
    </source>
</evidence>
<evidence type="ECO:0000256" key="4">
    <source>
        <dbReference type="ARBA" id="ARBA00022475"/>
    </source>
</evidence>
<dbReference type="Gene3D" id="3.30.565.10">
    <property type="entry name" value="Histidine kinase-like ATPase, C-terminal domain"/>
    <property type="match status" value="1"/>
</dbReference>
<keyword evidence="4" id="KW-1003">Cell membrane</keyword>
<keyword evidence="12" id="KW-0175">Coiled coil</keyword>
<dbReference type="InterPro" id="IPR003594">
    <property type="entry name" value="HATPase_dom"/>
</dbReference>
<evidence type="ECO:0000256" key="10">
    <source>
        <dbReference type="ARBA" id="ARBA00023012"/>
    </source>
</evidence>
<dbReference type="SMART" id="SM00387">
    <property type="entry name" value="HATPase_c"/>
    <property type="match status" value="1"/>
</dbReference>
<evidence type="ECO:0000256" key="8">
    <source>
        <dbReference type="ARBA" id="ARBA00022777"/>
    </source>
</evidence>
<feature type="coiled-coil region" evidence="12">
    <location>
        <begin position="97"/>
        <end position="124"/>
    </location>
</feature>
<dbReference type="InterPro" id="IPR036097">
    <property type="entry name" value="HisK_dim/P_sf"/>
</dbReference>
<dbReference type="EMBL" id="CP036275">
    <property type="protein sequence ID" value="QDU37158.1"/>
    <property type="molecule type" value="Genomic_DNA"/>
</dbReference>
<evidence type="ECO:0000256" key="12">
    <source>
        <dbReference type="SAM" id="Coils"/>
    </source>
</evidence>
<dbReference type="InterPro" id="IPR050351">
    <property type="entry name" value="BphY/WalK/GraS-like"/>
</dbReference>
<dbReference type="GO" id="GO:0000155">
    <property type="term" value="F:phosphorelay sensor kinase activity"/>
    <property type="evidence" value="ECO:0007669"/>
    <property type="project" value="InterPro"/>
</dbReference>
<dbReference type="PROSITE" id="PS50109">
    <property type="entry name" value="HIS_KIN"/>
    <property type="match status" value="1"/>
</dbReference>
<comment type="catalytic activity">
    <reaction evidence="1">
        <text>ATP + protein L-histidine = ADP + protein N-phospho-L-histidine.</text>
        <dbReference type="EC" id="2.7.13.3"/>
    </reaction>
</comment>
<comment type="subcellular location">
    <subcellularLocation>
        <location evidence="2">Cell membrane</location>
    </subcellularLocation>
</comment>
<evidence type="ECO:0000256" key="5">
    <source>
        <dbReference type="ARBA" id="ARBA00022553"/>
    </source>
</evidence>
<organism evidence="15 16">
    <name type="scientific">Maioricimonas rarisocia</name>
    <dbReference type="NCBI Taxonomy" id="2528026"/>
    <lineage>
        <taxon>Bacteria</taxon>
        <taxon>Pseudomonadati</taxon>
        <taxon>Planctomycetota</taxon>
        <taxon>Planctomycetia</taxon>
        <taxon>Planctomycetales</taxon>
        <taxon>Planctomycetaceae</taxon>
        <taxon>Maioricimonas</taxon>
    </lineage>
</organism>
<dbReference type="InterPro" id="IPR003661">
    <property type="entry name" value="HisK_dim/P_dom"/>
</dbReference>
<dbReference type="Pfam" id="PF02518">
    <property type="entry name" value="HATPase_c"/>
    <property type="match status" value="1"/>
</dbReference>
<keyword evidence="16" id="KW-1185">Reference proteome</keyword>
<dbReference type="Pfam" id="PF08448">
    <property type="entry name" value="PAS_4"/>
    <property type="match status" value="1"/>
</dbReference>
<dbReference type="SUPFAM" id="SSF55785">
    <property type="entry name" value="PYP-like sensor domain (PAS domain)"/>
    <property type="match status" value="1"/>
</dbReference>
<evidence type="ECO:0000256" key="3">
    <source>
        <dbReference type="ARBA" id="ARBA00012438"/>
    </source>
</evidence>
<dbReference type="Gene3D" id="1.10.287.130">
    <property type="match status" value="1"/>
</dbReference>
<dbReference type="EC" id="2.7.13.3" evidence="3"/>
<dbReference type="Pfam" id="PF00512">
    <property type="entry name" value="HisKA"/>
    <property type="match status" value="1"/>
</dbReference>
<dbReference type="InterPro" id="IPR000014">
    <property type="entry name" value="PAS"/>
</dbReference>
<sequence length="470" mass="52237">MHPAQLLQSRLFWRIVAGTVCISLVTVVAISLAGSTAFGLLVGLACGTVAGMVVAYLLSRRLARAADELAISIRDLGQQPLELPDVDSLGDEFVRIVDELQSTDERLRDRFAEMERHRTRLEQNTTLLQTVFGAMIEGVIVVDTDQQILFANDTATNMLEIRAHDRTERRIWEVARSRPIHEALNRVIDTGSLQRIEFELPRQRRTISLTAIALPEEPIPGVVIVLHDVTELRRLERTRQDFVSNVSHELKTPLTSIQAYADTLLEGAIDDAGHNRQFVERIVEQTERLRTLILDLLSLAKIESQQEVFEIQPVRIAAVVANCIDAHRAIAESKDVALICPDTVEDSVLMADPDGLRTILDNLVNNALNYTPAGGSVFLEFARDENWGEIRVRDTGVGIPRDQLPRIFERFYRVDKARSRAVGGTGLGLAIVKHLTQEFGGNVDVTSELGVGTTFRVRLPLAAEHVTTGD</sequence>
<evidence type="ECO:0000256" key="13">
    <source>
        <dbReference type="SAM" id="Phobius"/>
    </source>
</evidence>
<keyword evidence="6 15" id="KW-0808">Transferase</keyword>
<protein>
    <recommendedName>
        <fullName evidence="3">histidine kinase</fullName>
        <ecNumber evidence="3">2.7.13.3</ecNumber>
    </recommendedName>
</protein>
<dbReference type="GO" id="GO:0004721">
    <property type="term" value="F:phosphoprotein phosphatase activity"/>
    <property type="evidence" value="ECO:0007669"/>
    <property type="project" value="TreeGrafter"/>
</dbReference>
<evidence type="ECO:0000256" key="9">
    <source>
        <dbReference type="ARBA" id="ARBA00022840"/>
    </source>
</evidence>
<dbReference type="CDD" id="cd00082">
    <property type="entry name" value="HisKA"/>
    <property type="match status" value="1"/>
</dbReference>
<keyword evidence="7" id="KW-0547">Nucleotide-binding</keyword>
<dbReference type="GO" id="GO:0005524">
    <property type="term" value="F:ATP binding"/>
    <property type="evidence" value="ECO:0007669"/>
    <property type="project" value="UniProtKB-KW"/>
</dbReference>
<evidence type="ECO:0000313" key="15">
    <source>
        <dbReference type="EMBL" id="QDU37158.1"/>
    </source>
</evidence>